<evidence type="ECO:0000259" key="1">
    <source>
        <dbReference type="PROSITE" id="PS50076"/>
    </source>
</evidence>
<dbReference type="AlphaFoldDB" id="A0A067LKS2"/>
<organism evidence="2 3">
    <name type="scientific">Jatropha curcas</name>
    <name type="common">Barbados nut</name>
    <dbReference type="NCBI Taxonomy" id="180498"/>
    <lineage>
        <taxon>Eukaryota</taxon>
        <taxon>Viridiplantae</taxon>
        <taxon>Streptophyta</taxon>
        <taxon>Embryophyta</taxon>
        <taxon>Tracheophyta</taxon>
        <taxon>Spermatophyta</taxon>
        <taxon>Magnoliopsida</taxon>
        <taxon>eudicotyledons</taxon>
        <taxon>Gunneridae</taxon>
        <taxon>Pentapetalae</taxon>
        <taxon>rosids</taxon>
        <taxon>fabids</taxon>
        <taxon>Malpighiales</taxon>
        <taxon>Euphorbiaceae</taxon>
        <taxon>Crotonoideae</taxon>
        <taxon>Jatropheae</taxon>
        <taxon>Jatropha</taxon>
    </lineage>
</organism>
<dbReference type="PRINTS" id="PR00625">
    <property type="entry name" value="JDOMAIN"/>
</dbReference>
<gene>
    <name evidence="2" type="ORF">JCGZ_15160</name>
</gene>
<dbReference type="SUPFAM" id="SSF46565">
    <property type="entry name" value="Chaperone J-domain"/>
    <property type="match status" value="1"/>
</dbReference>
<keyword evidence="3" id="KW-1185">Reference proteome</keyword>
<feature type="domain" description="J" evidence="1">
    <location>
        <begin position="72"/>
        <end position="139"/>
    </location>
</feature>
<dbReference type="KEGG" id="jcu:105644653"/>
<dbReference type="CDD" id="cd06257">
    <property type="entry name" value="DnaJ"/>
    <property type="match status" value="1"/>
</dbReference>
<dbReference type="OrthoDB" id="849080at2759"/>
<protein>
    <recommendedName>
        <fullName evidence="1">J domain-containing protein</fullName>
    </recommendedName>
</protein>
<evidence type="ECO:0000313" key="3">
    <source>
        <dbReference type="Proteomes" id="UP000027138"/>
    </source>
</evidence>
<dbReference type="SMART" id="SM00271">
    <property type="entry name" value="DnaJ"/>
    <property type="match status" value="1"/>
</dbReference>
<proteinExistence type="predicted"/>
<reference evidence="2 3" key="1">
    <citation type="journal article" date="2014" name="PLoS ONE">
        <title>Global Analysis of Gene Expression Profiles in Physic Nut (Jatropha curcas L.) Seedlings Exposed to Salt Stress.</title>
        <authorList>
            <person name="Zhang L."/>
            <person name="Zhang C."/>
            <person name="Wu P."/>
            <person name="Chen Y."/>
            <person name="Li M."/>
            <person name="Jiang H."/>
            <person name="Wu G."/>
        </authorList>
    </citation>
    <scope>NUCLEOTIDE SEQUENCE [LARGE SCALE GENOMIC DNA]</scope>
    <source>
        <strain evidence="3">cv. GZQX0401</strain>
        <tissue evidence="2">Young leaves</tissue>
    </source>
</reference>
<dbReference type="EMBL" id="KK914233">
    <property type="protein sequence ID" value="KDP45295.1"/>
    <property type="molecule type" value="Genomic_DNA"/>
</dbReference>
<dbReference type="PANTHER" id="PTHR45090">
    <property type="entry name" value="CHAPERONE PROTEIN DNAJ 20 CHLOROPLASTIC"/>
    <property type="match status" value="1"/>
</dbReference>
<dbReference type="Gene3D" id="1.10.287.110">
    <property type="entry name" value="DnaJ domain"/>
    <property type="match status" value="1"/>
</dbReference>
<dbReference type="Pfam" id="PF00226">
    <property type="entry name" value="DnaJ"/>
    <property type="match status" value="1"/>
</dbReference>
<name>A0A067LKS2_JATCU</name>
<dbReference type="PANTHER" id="PTHR45090:SF10">
    <property type="entry name" value="J DOMAIN-CONTAINING PROTEIN"/>
    <property type="match status" value="1"/>
</dbReference>
<dbReference type="STRING" id="180498.A0A067LKS2"/>
<dbReference type="InterPro" id="IPR018253">
    <property type="entry name" value="DnaJ_domain_CS"/>
</dbReference>
<dbReference type="InterPro" id="IPR053232">
    <property type="entry name" value="DnaJ_C/III_chloroplastic"/>
</dbReference>
<dbReference type="InterPro" id="IPR001623">
    <property type="entry name" value="DnaJ_domain"/>
</dbReference>
<dbReference type="InterPro" id="IPR036869">
    <property type="entry name" value="J_dom_sf"/>
</dbReference>
<accession>A0A067LKS2</accession>
<dbReference type="Proteomes" id="UP000027138">
    <property type="component" value="Unassembled WGS sequence"/>
</dbReference>
<sequence length="205" mass="23468">MSTAEMLSPTFQTISKPNLSSPKSILNPSSKLSFSKHLPKSNFSFKNTTSKTNRAGPIKAVMAYTLYVKTESFYDLLGISENGNLSEIKKAYKQLARKYHPDVSPPECKEEYTKKFIEVQEAYETLSDPKSRALYDRDMASGGLDLNSIFSTGKGHRSRTGFDDRCEWEQKWQSQLTELIRRSNTKEFEDSTWGDKMRSQKSYCH</sequence>
<evidence type="ECO:0000313" key="2">
    <source>
        <dbReference type="EMBL" id="KDP45295.1"/>
    </source>
</evidence>
<dbReference type="PROSITE" id="PS00636">
    <property type="entry name" value="DNAJ_1"/>
    <property type="match status" value="1"/>
</dbReference>
<dbReference type="GO" id="GO:0009507">
    <property type="term" value="C:chloroplast"/>
    <property type="evidence" value="ECO:0007669"/>
    <property type="project" value="TreeGrafter"/>
</dbReference>
<dbReference type="PROSITE" id="PS50076">
    <property type="entry name" value="DNAJ_2"/>
    <property type="match status" value="1"/>
</dbReference>